<sequence length="98" mass="11196">MNMKYLVAVLGFTIITVSTVRGSGFKEEVPIIDSTSYVSQYNKDFLKDSVLDDGRIFYSEWKEITEPIRVTFVSGNSRNSKDKKKKGRPKFSRGPMSF</sequence>
<proteinExistence type="predicted"/>
<dbReference type="EMBL" id="FN645454">
    <property type="protein sequence ID" value="CBI75875.1"/>
    <property type="molecule type" value="Genomic_DNA"/>
</dbReference>
<evidence type="ECO:0000256" key="1">
    <source>
        <dbReference type="SAM" id="MobiDB-lite"/>
    </source>
</evidence>
<evidence type="ECO:0000313" key="2">
    <source>
        <dbReference type="EMBL" id="CBI75875.1"/>
    </source>
</evidence>
<reference evidence="2 3" key="2">
    <citation type="journal article" date="2011" name="PLoS Genet.">
        <title>Parallel evolution of a type IV secretion system in radiating lineages of the host-restricted bacterial pathogen Bartonella.</title>
        <authorList>
            <person name="Engel P."/>
            <person name="Salzburger W."/>
            <person name="Liesch M."/>
            <person name="Chang C.C."/>
            <person name="Maruyama S."/>
            <person name="Lanz C."/>
            <person name="Calteau A."/>
            <person name="Lajus A."/>
            <person name="Medigue C."/>
            <person name="Schuster S.C."/>
            <person name="Dehio C."/>
        </authorList>
    </citation>
    <scope>NUCLEOTIDE SEQUENCE [LARGE SCALE GENOMIC DNA]</scope>
    <source>
        <strain evidence="3">CIP 104772 / 73</strain>
    </source>
</reference>
<dbReference type="eggNOG" id="ENOG503146N">
    <property type="taxonomic scope" value="Bacteria"/>
</dbReference>
<dbReference type="AlphaFoldDB" id="E6YG87"/>
<organism evidence="2 3">
    <name type="scientific">Bartonella clarridgeiae (strain CCUG 45776 / CIP 104772 / 73)</name>
    <dbReference type="NCBI Taxonomy" id="696125"/>
    <lineage>
        <taxon>Bacteria</taxon>
        <taxon>Pseudomonadati</taxon>
        <taxon>Pseudomonadota</taxon>
        <taxon>Alphaproteobacteria</taxon>
        <taxon>Hyphomicrobiales</taxon>
        <taxon>Bartonellaceae</taxon>
        <taxon>Bartonella</taxon>
    </lineage>
</organism>
<accession>E6YG87</accession>
<dbReference type="OrthoDB" id="9956561at2"/>
<reference evidence="3" key="1">
    <citation type="submission" date="2009-11" db="EMBL/GenBank/DDBJ databases">
        <title>Genome sequencing of Bartonella species and comparative genomics.</title>
        <authorList>
            <person name="Engel P."/>
            <person name="Salzburger W."/>
            <person name="Marius L."/>
            <person name="Chao-Chin C."/>
            <person name="Soichi M."/>
            <person name="Christa L."/>
            <person name="Alexandra C."/>
            <person name="Aurelie L."/>
            <person name="Claudine M."/>
            <person name="Stephan S.C."/>
            <person name="Christoph D."/>
        </authorList>
    </citation>
    <scope>NUCLEOTIDE SEQUENCE [LARGE SCALE GENOMIC DNA]</scope>
    <source>
        <strain evidence="3">CIP 104772 / 73</strain>
    </source>
</reference>
<protein>
    <submittedName>
        <fullName evidence="2">Uncharacterized protein</fullName>
    </submittedName>
</protein>
<dbReference type="Proteomes" id="UP000009101">
    <property type="component" value="Chromosome"/>
</dbReference>
<dbReference type="KEGG" id="bcd:BARCL_0194"/>
<feature type="compositionally biased region" description="Basic residues" evidence="1">
    <location>
        <begin position="81"/>
        <end position="91"/>
    </location>
</feature>
<feature type="region of interest" description="Disordered" evidence="1">
    <location>
        <begin position="75"/>
        <end position="98"/>
    </location>
</feature>
<name>E6YG87_BARC7</name>
<evidence type="ECO:0000313" key="3">
    <source>
        <dbReference type="Proteomes" id="UP000009101"/>
    </source>
</evidence>
<dbReference type="RefSeq" id="WP_013544545.1">
    <property type="nucleotide sequence ID" value="NC_014932.1"/>
</dbReference>
<dbReference type="HOGENOM" id="CLU_2328115_0_0_5"/>
<keyword evidence="3" id="KW-1185">Reference proteome</keyword>
<gene>
    <name evidence="2" type="ordered locus">BARCL_0194</name>
</gene>